<reference evidence="1" key="2">
    <citation type="journal article" date="2015" name="Fish Shellfish Immunol.">
        <title>Early steps in the European eel (Anguilla anguilla)-Vibrio vulnificus interaction in the gills: Role of the RtxA13 toxin.</title>
        <authorList>
            <person name="Callol A."/>
            <person name="Pajuelo D."/>
            <person name="Ebbesson L."/>
            <person name="Teles M."/>
            <person name="MacKenzie S."/>
            <person name="Amaro C."/>
        </authorList>
    </citation>
    <scope>NUCLEOTIDE SEQUENCE</scope>
</reference>
<accession>A0A0E9RUS5</accession>
<dbReference type="AlphaFoldDB" id="A0A0E9RUS5"/>
<name>A0A0E9RUS5_ANGAN</name>
<organism evidence="1">
    <name type="scientific">Anguilla anguilla</name>
    <name type="common">European freshwater eel</name>
    <name type="synonym">Muraena anguilla</name>
    <dbReference type="NCBI Taxonomy" id="7936"/>
    <lineage>
        <taxon>Eukaryota</taxon>
        <taxon>Metazoa</taxon>
        <taxon>Chordata</taxon>
        <taxon>Craniata</taxon>
        <taxon>Vertebrata</taxon>
        <taxon>Euteleostomi</taxon>
        <taxon>Actinopterygii</taxon>
        <taxon>Neopterygii</taxon>
        <taxon>Teleostei</taxon>
        <taxon>Anguilliformes</taxon>
        <taxon>Anguillidae</taxon>
        <taxon>Anguilla</taxon>
    </lineage>
</organism>
<evidence type="ECO:0000313" key="1">
    <source>
        <dbReference type="EMBL" id="JAH32916.1"/>
    </source>
</evidence>
<reference evidence="1" key="1">
    <citation type="submission" date="2014-11" db="EMBL/GenBank/DDBJ databases">
        <authorList>
            <person name="Amaro Gonzalez C."/>
        </authorList>
    </citation>
    <scope>NUCLEOTIDE SEQUENCE</scope>
</reference>
<dbReference type="EMBL" id="GBXM01075661">
    <property type="protein sequence ID" value="JAH32916.1"/>
    <property type="molecule type" value="Transcribed_RNA"/>
</dbReference>
<proteinExistence type="predicted"/>
<protein>
    <submittedName>
        <fullName evidence="1">Uncharacterized protein</fullName>
    </submittedName>
</protein>
<sequence length="36" mass="4117">MIHADMHNAVTFTLCQRAQKSETTARVFPKIKEQGK</sequence>